<feature type="compositionally biased region" description="Basic and acidic residues" evidence="1">
    <location>
        <begin position="73"/>
        <end position="87"/>
    </location>
</feature>
<evidence type="ECO:0000256" key="2">
    <source>
        <dbReference type="SAM" id="Phobius"/>
    </source>
</evidence>
<dbReference type="Proteomes" id="UP000005744">
    <property type="component" value="Unassembled WGS sequence"/>
</dbReference>
<keyword evidence="2" id="KW-0812">Transmembrane</keyword>
<keyword evidence="2" id="KW-0472">Membrane</keyword>
<dbReference type="STRING" id="395493.BegalDRAFT_0897"/>
<dbReference type="AlphaFoldDB" id="I3CDW2"/>
<protein>
    <submittedName>
        <fullName evidence="3">Uncharacterized protein</fullName>
    </submittedName>
</protein>
<dbReference type="HOGENOM" id="CLU_2477065_0_0_6"/>
<keyword evidence="4" id="KW-1185">Reference proteome</keyword>
<evidence type="ECO:0000256" key="1">
    <source>
        <dbReference type="SAM" id="MobiDB-lite"/>
    </source>
</evidence>
<sequence length="87" mass="10246">MEMMYVVFFALIGIGLLTLFMYKRKMQELERERREKEMWLMQEIAIQQAKQKKAETTKQQTQTNNISATVAENIEKTPSSEKKLSAK</sequence>
<feature type="transmembrane region" description="Helical" evidence="2">
    <location>
        <begin position="6"/>
        <end position="22"/>
    </location>
</feature>
<name>I3CDW2_9GAMM</name>
<gene>
    <name evidence="3" type="ORF">BegalDRAFT_0897</name>
</gene>
<evidence type="ECO:0000313" key="4">
    <source>
        <dbReference type="Proteomes" id="UP000005744"/>
    </source>
</evidence>
<evidence type="ECO:0000313" key="3">
    <source>
        <dbReference type="EMBL" id="EIJ41805.1"/>
    </source>
</evidence>
<organism evidence="3 4">
    <name type="scientific">Beggiatoa alba B18LD</name>
    <dbReference type="NCBI Taxonomy" id="395493"/>
    <lineage>
        <taxon>Bacteria</taxon>
        <taxon>Pseudomonadati</taxon>
        <taxon>Pseudomonadota</taxon>
        <taxon>Gammaproteobacteria</taxon>
        <taxon>Thiotrichales</taxon>
        <taxon>Thiotrichaceae</taxon>
        <taxon>Beggiatoa</taxon>
    </lineage>
</organism>
<reference evidence="3 4" key="1">
    <citation type="submission" date="2011-11" db="EMBL/GenBank/DDBJ databases">
        <title>Improved High-Quality Draft sequence of Beggiatoa alba B18lD.</title>
        <authorList>
            <consortium name="US DOE Joint Genome Institute"/>
            <person name="Lucas S."/>
            <person name="Han J."/>
            <person name="Lapidus A."/>
            <person name="Cheng J.-F."/>
            <person name="Goodwin L."/>
            <person name="Pitluck S."/>
            <person name="Peters L."/>
            <person name="Mikhailova N."/>
            <person name="Held B."/>
            <person name="Detter J.C."/>
            <person name="Han C."/>
            <person name="Tapia R."/>
            <person name="Land M."/>
            <person name="Hauser L."/>
            <person name="Kyrpides N."/>
            <person name="Ivanova N."/>
            <person name="Pagani I."/>
            <person name="Samuel K."/>
            <person name="Teske A."/>
            <person name="Mueller J."/>
            <person name="Woyke T."/>
        </authorList>
    </citation>
    <scope>NUCLEOTIDE SEQUENCE [LARGE SCALE GENOMIC DNA]</scope>
    <source>
        <strain evidence="3 4">B18LD</strain>
    </source>
</reference>
<feature type="region of interest" description="Disordered" evidence="1">
    <location>
        <begin position="53"/>
        <end position="87"/>
    </location>
</feature>
<keyword evidence="2" id="KW-1133">Transmembrane helix</keyword>
<accession>I3CDW2</accession>
<proteinExistence type="predicted"/>
<dbReference type="RefSeq" id="WP_002684083.1">
    <property type="nucleotide sequence ID" value="NZ_JH600070.1"/>
</dbReference>
<dbReference type="EMBL" id="JH600070">
    <property type="protein sequence ID" value="EIJ41805.1"/>
    <property type="molecule type" value="Genomic_DNA"/>
</dbReference>